<organism evidence="1 2">
    <name type="scientific">Orientia tsutsugamushi (strain Ikeda)</name>
    <name type="common">Rickettsia tsutsugamushi</name>
    <dbReference type="NCBI Taxonomy" id="334380"/>
    <lineage>
        <taxon>Bacteria</taxon>
        <taxon>Pseudomonadati</taxon>
        <taxon>Pseudomonadota</taxon>
        <taxon>Alphaproteobacteria</taxon>
        <taxon>Rickettsiales</taxon>
        <taxon>Rickettsiaceae</taxon>
        <taxon>Rickettsieae</taxon>
        <taxon>Orientia</taxon>
    </lineage>
</organism>
<dbReference type="HOGENOM" id="CLU_3186584_0_0_5"/>
<dbReference type="EMBL" id="AP008981">
    <property type="protein sequence ID" value="BAG39623.1"/>
    <property type="molecule type" value="Genomic_DNA"/>
</dbReference>
<dbReference type="SUPFAM" id="SSF109604">
    <property type="entry name" value="HD-domain/PDEase-like"/>
    <property type="match status" value="1"/>
</dbReference>
<dbReference type="Proteomes" id="UP000001033">
    <property type="component" value="Chromosome"/>
</dbReference>
<proteinExistence type="predicted"/>
<accession>B3CS02</accession>
<dbReference type="KEGG" id="ott:OTT_0165"/>
<gene>
    <name evidence="1" type="ordered locus">OTT_0165</name>
</gene>
<name>B3CS02_ORITI</name>
<protein>
    <submittedName>
        <fullName evidence="1">RelA/SpoT-related protein</fullName>
    </submittedName>
</protein>
<evidence type="ECO:0000313" key="1">
    <source>
        <dbReference type="EMBL" id="BAG39623.1"/>
    </source>
</evidence>
<dbReference type="Gene3D" id="1.10.3210.10">
    <property type="entry name" value="Hypothetical protein af1432"/>
    <property type="match status" value="1"/>
</dbReference>
<reference evidence="2" key="1">
    <citation type="journal article" date="2008" name="DNA Res.">
        <title>The whole-genome sequencing of the obligate intracellular bacterium Orientia tsutsugamushi revealed massive gene amplification during reductive genome evolution.</title>
        <authorList>
            <person name="Nakayama K."/>
            <person name="Yamashita A."/>
            <person name="Kurokawa K."/>
            <person name="Morimoto T."/>
            <person name="Ogawa M."/>
            <person name="Fukuhara M."/>
            <person name="Urakami H."/>
            <person name="Ohnishi M."/>
            <person name="Uchiyama I."/>
            <person name="Ogura Y."/>
            <person name="Ooka T."/>
            <person name="Oshima K."/>
            <person name="Tamura A."/>
            <person name="Hattori M."/>
            <person name="Hayashi T."/>
        </authorList>
    </citation>
    <scope>NUCLEOTIDE SEQUENCE [LARGE SCALE GENOMIC DNA]</scope>
    <source>
        <strain evidence="2">Ikeda</strain>
    </source>
</reference>
<sequence length="46" mass="5156">MVSDYSSETDTIITAILYDTPEDTRLTKERISCEFGNNITEQVLAA</sequence>
<dbReference type="AlphaFoldDB" id="B3CS02"/>
<evidence type="ECO:0000313" key="2">
    <source>
        <dbReference type="Proteomes" id="UP000001033"/>
    </source>
</evidence>